<dbReference type="Proteomes" id="UP000221101">
    <property type="component" value="Unassembled WGS sequence"/>
</dbReference>
<accession>A0A2D0LDH3</accession>
<sequence length="221" mass="24106">MGAYSRGAYQDKIPREKYHGPFSCGQDVGWAKGISVYVGGGDTGQIWVDERAVLHTRFFNSNGVVEQQRIVGVPIGATIEWQSNARIPDGFMLNDGRAFDRYQYQELLKIFPSGQLPDDRGLFKRALDSSDRGSRNYDPGRQLGTIQSDAIRNITGNFGSPTIERGGYGSGAFTSTFSDGGRSAGTGGGSIAFKFDASRVVPTANENRPVNKSVIYITRVF</sequence>
<proteinExistence type="predicted"/>
<dbReference type="RefSeq" id="WP_099141609.1">
    <property type="nucleotide sequence ID" value="NZ_CAWNOR010000130.1"/>
</dbReference>
<comment type="caution">
    <text evidence="1">The sequence shown here is derived from an EMBL/GenBank/DDBJ whole genome shotgun (WGS) entry which is preliminary data.</text>
</comment>
<dbReference type="Gene3D" id="3.90.1340.10">
    <property type="entry name" value="Phage tail collar domain"/>
    <property type="match status" value="1"/>
</dbReference>
<dbReference type="OrthoDB" id="9810174at2"/>
<dbReference type="EMBL" id="NJCX01000009">
    <property type="protein sequence ID" value="PHM73721.1"/>
    <property type="molecule type" value="Genomic_DNA"/>
</dbReference>
<dbReference type="AlphaFoldDB" id="A0A2D0LDH3"/>
<keyword evidence="2" id="KW-1185">Reference proteome</keyword>
<organism evidence="1 2">
    <name type="scientific">Xenorhabdus kozodoii</name>
    <dbReference type="NCBI Taxonomy" id="351676"/>
    <lineage>
        <taxon>Bacteria</taxon>
        <taxon>Pseudomonadati</taxon>
        <taxon>Pseudomonadota</taxon>
        <taxon>Gammaproteobacteria</taxon>
        <taxon>Enterobacterales</taxon>
        <taxon>Morganellaceae</taxon>
        <taxon>Xenorhabdus</taxon>
    </lineage>
</organism>
<reference evidence="1 2" key="1">
    <citation type="journal article" date="2017" name="Nat. Microbiol.">
        <title>Natural product diversity associated with the nematode symbionts Photorhabdus and Xenorhabdus.</title>
        <authorList>
            <person name="Tobias N.J."/>
            <person name="Wolff H."/>
            <person name="Djahanschiri B."/>
            <person name="Grundmann F."/>
            <person name="Kronenwerth M."/>
            <person name="Shi Y.M."/>
            <person name="Simonyi S."/>
            <person name="Grun P."/>
            <person name="Shapiro-Ilan D."/>
            <person name="Pidot S.J."/>
            <person name="Stinear T.P."/>
            <person name="Ebersberger I."/>
            <person name="Bode H.B."/>
        </authorList>
    </citation>
    <scope>NUCLEOTIDE SEQUENCE [LARGE SCALE GENOMIC DNA]</scope>
    <source>
        <strain evidence="1 2">DSM 17907</strain>
    </source>
</reference>
<gene>
    <name evidence="1" type="ORF">Xkoz_01543</name>
</gene>
<name>A0A2D0LDH3_9GAMM</name>
<evidence type="ECO:0000313" key="2">
    <source>
        <dbReference type="Proteomes" id="UP000221101"/>
    </source>
</evidence>
<dbReference type="SUPFAM" id="SSF88874">
    <property type="entry name" value="Receptor-binding domain of short tail fibre protein gp12"/>
    <property type="match status" value="1"/>
</dbReference>
<evidence type="ECO:0000313" key="1">
    <source>
        <dbReference type="EMBL" id="PHM73721.1"/>
    </source>
</evidence>
<dbReference type="InterPro" id="IPR037053">
    <property type="entry name" value="Phage_tail_collar_dom_sf"/>
</dbReference>
<protein>
    <submittedName>
        <fullName evidence="1">Phage tail protein</fullName>
    </submittedName>
</protein>